<proteinExistence type="predicted"/>
<dbReference type="PROSITE" id="PS51154">
    <property type="entry name" value="MACRO"/>
    <property type="match status" value="1"/>
</dbReference>
<dbReference type="PANTHER" id="PTHR11106">
    <property type="entry name" value="GANGLIOSIDE INDUCED DIFFERENTIATION ASSOCIATED PROTEIN 2-RELATED"/>
    <property type="match status" value="1"/>
</dbReference>
<keyword evidence="4" id="KW-1185">Reference proteome</keyword>
<organism evidence="3 4">
    <name type="scientific">Aphanomyces invadans</name>
    <dbReference type="NCBI Taxonomy" id="157072"/>
    <lineage>
        <taxon>Eukaryota</taxon>
        <taxon>Sar</taxon>
        <taxon>Stramenopiles</taxon>
        <taxon>Oomycota</taxon>
        <taxon>Saprolegniomycetes</taxon>
        <taxon>Saprolegniales</taxon>
        <taxon>Verrucalvaceae</taxon>
        <taxon>Aphanomyces</taxon>
    </lineage>
</organism>
<dbReference type="SUPFAM" id="SSF52949">
    <property type="entry name" value="Macro domain-like"/>
    <property type="match status" value="1"/>
</dbReference>
<gene>
    <name evidence="3" type="ORF">DYB32_007023</name>
</gene>
<evidence type="ECO:0000259" key="2">
    <source>
        <dbReference type="PROSITE" id="PS51154"/>
    </source>
</evidence>
<dbReference type="EMBL" id="QUSY01000833">
    <property type="protein sequence ID" value="RHY27132.1"/>
    <property type="molecule type" value="Genomic_DNA"/>
</dbReference>
<dbReference type="PANTHER" id="PTHR11106:SF27">
    <property type="entry name" value="MACRO DOMAIN-CONTAINING PROTEIN"/>
    <property type="match status" value="1"/>
</dbReference>
<feature type="domain" description="Macro" evidence="2">
    <location>
        <begin position="200"/>
        <end position="385"/>
    </location>
</feature>
<comment type="caution">
    <text evidence="3">The sequence shown here is derived from an EMBL/GenBank/DDBJ whole genome shotgun (WGS) entry which is preliminary data.</text>
</comment>
<dbReference type="VEuPathDB" id="FungiDB:H310_08363"/>
<evidence type="ECO:0000313" key="3">
    <source>
        <dbReference type="EMBL" id="RHY27132.1"/>
    </source>
</evidence>
<dbReference type="InterPro" id="IPR043472">
    <property type="entry name" value="Macro_dom-like"/>
</dbReference>
<protein>
    <recommendedName>
        <fullName evidence="2">Macro domain-containing protein</fullName>
    </recommendedName>
</protein>
<reference evidence="3 4" key="1">
    <citation type="submission" date="2018-08" db="EMBL/GenBank/DDBJ databases">
        <title>Aphanomyces genome sequencing and annotation.</title>
        <authorList>
            <person name="Minardi D."/>
            <person name="Oidtmann B."/>
            <person name="Van Der Giezen M."/>
            <person name="Studholme D.J."/>
        </authorList>
    </citation>
    <scope>NUCLEOTIDE SEQUENCE [LARGE SCALE GENOMIC DNA]</scope>
    <source>
        <strain evidence="3 4">NJM0002</strain>
    </source>
</reference>
<accession>A0A418APY6</accession>
<dbReference type="InterPro" id="IPR002589">
    <property type="entry name" value="Macro_dom"/>
</dbReference>
<dbReference type="Proteomes" id="UP000285060">
    <property type="component" value="Unassembled WGS sequence"/>
</dbReference>
<dbReference type="Gene3D" id="3.40.220.10">
    <property type="entry name" value="Leucine Aminopeptidase, subunit E, domain 1"/>
    <property type="match status" value="1"/>
</dbReference>
<sequence>MVDVLFGFMSYKTYILNRTRDTEEKWVRMGGGARNHRLNFPCTQYILEPPRGPDEGNTTYSTAVQLTSTPPLHPTTVAGGFLSYRSHRKGEDDLKMSTPKKTRPDGPASSDGGRITIPGIWQLVLQFSDLDTAFNFGVMVFSSPSLWDVAADNDTWGGLIEQHFGAKRMYYPTAWLPSTSCVPNFRAQKDFHPSDAYVEFCETYGERAMFSKVQIRQGDIGHIHDVDGTPLDGLMFPTNYSLRNTGSGAAAAVFRRAGADLDEYIKALPAQTHDTKTVVTPGFDAGVEHLIHCVGPSPHTIGSYPLLYQTYLSAFEQARRRHVKFIAVASISTGALGFPLNPATSLAMRALRDFIKTHRWNAKVAFVCWDADVAAAMRDAKADILANFNAQAYQVMSIV</sequence>
<evidence type="ECO:0000313" key="4">
    <source>
        <dbReference type="Proteomes" id="UP000285060"/>
    </source>
</evidence>
<dbReference type="Pfam" id="PF01661">
    <property type="entry name" value="Macro"/>
    <property type="match status" value="1"/>
</dbReference>
<feature type="region of interest" description="Disordered" evidence="1">
    <location>
        <begin position="91"/>
        <end position="113"/>
    </location>
</feature>
<dbReference type="AlphaFoldDB" id="A0A418APY6"/>
<dbReference type="SMART" id="SM00506">
    <property type="entry name" value="A1pp"/>
    <property type="match status" value="1"/>
</dbReference>
<evidence type="ECO:0000256" key="1">
    <source>
        <dbReference type="SAM" id="MobiDB-lite"/>
    </source>
</evidence>
<name>A0A418APY6_9STRA</name>